<keyword evidence="2 6" id="KW-0678">Repressor</keyword>
<dbReference type="NCBIfam" id="NF003994">
    <property type="entry name" value="PRK05472.2-3"/>
    <property type="match status" value="1"/>
</dbReference>
<name>E3H6U3_ILYPC</name>
<comment type="subunit">
    <text evidence="6">Homodimer.</text>
</comment>
<dbReference type="HOGENOM" id="CLU_061534_1_0_0"/>
<dbReference type="Pfam" id="PF06971">
    <property type="entry name" value="Put_DNA-bind_N"/>
    <property type="match status" value="1"/>
</dbReference>
<dbReference type="Gene3D" id="1.10.10.10">
    <property type="entry name" value="Winged helix-like DNA-binding domain superfamily/Winged helix DNA-binding domain"/>
    <property type="match status" value="1"/>
</dbReference>
<dbReference type="SMART" id="SM00881">
    <property type="entry name" value="CoA_binding"/>
    <property type="match status" value="1"/>
</dbReference>
<dbReference type="KEGG" id="ipo:Ilyop_0675"/>
<feature type="binding site" evidence="6">
    <location>
        <begin position="98"/>
        <end position="103"/>
    </location>
    <ligand>
        <name>NAD(+)</name>
        <dbReference type="ChEBI" id="CHEBI:57540"/>
    </ligand>
</feature>
<dbReference type="RefSeq" id="WP_013387132.1">
    <property type="nucleotide sequence ID" value="NC_014632.1"/>
</dbReference>
<evidence type="ECO:0000256" key="4">
    <source>
        <dbReference type="ARBA" id="ARBA00023125"/>
    </source>
</evidence>
<dbReference type="SUPFAM" id="SSF46785">
    <property type="entry name" value="Winged helix' DNA-binding domain"/>
    <property type="match status" value="1"/>
</dbReference>
<sequence>MISLVTDKEKISPRVIERLTRYLRCLENLSPDDYISSEEMAERMGLTAAQIRKDLSNFISDFGEGFGVRGKGYQVRILYSGIEKILGVHKTNNIIIIGAGRLGGALLAEPEFTKESFNVIGVFDVAEYKVGKEVNGIKIRHTSEIEYFLNTKDRVDIAILTVPKGVAQDIATTLIKAGVKSFLNFAPLKLEVPEDVVVSNIDLYGKLQELNYWKEKVNQW</sequence>
<evidence type="ECO:0000256" key="6">
    <source>
        <dbReference type="HAMAP-Rule" id="MF_01131"/>
    </source>
</evidence>
<keyword evidence="4 6" id="KW-0238">DNA-binding</keyword>
<keyword evidence="3 6" id="KW-0805">Transcription regulation</keyword>
<dbReference type="HAMAP" id="MF_01131">
    <property type="entry name" value="Rex"/>
    <property type="match status" value="1"/>
</dbReference>
<dbReference type="NCBIfam" id="NF003995">
    <property type="entry name" value="PRK05472.2-4"/>
    <property type="match status" value="1"/>
</dbReference>
<dbReference type="Gene3D" id="3.40.50.720">
    <property type="entry name" value="NAD(P)-binding Rossmann-like Domain"/>
    <property type="match status" value="1"/>
</dbReference>
<reference evidence="8 9" key="1">
    <citation type="journal article" date="2010" name="Stand. Genomic Sci.">
        <title>Complete genome sequence of Ilyobacter polytropus type strain (CuHbu1).</title>
        <authorList>
            <person name="Sikorski J."/>
            <person name="Chertkov O."/>
            <person name="Lapidus A."/>
            <person name="Nolan M."/>
            <person name="Lucas S."/>
            <person name="Del Rio T.G."/>
            <person name="Tice H."/>
            <person name="Cheng J.F."/>
            <person name="Tapia R."/>
            <person name="Han C."/>
            <person name="Goodwin L."/>
            <person name="Pitluck S."/>
            <person name="Liolios K."/>
            <person name="Ivanova N."/>
            <person name="Mavromatis K."/>
            <person name="Mikhailova N."/>
            <person name="Pati A."/>
            <person name="Chen A."/>
            <person name="Palaniappan K."/>
            <person name="Land M."/>
            <person name="Hauser L."/>
            <person name="Chang Y.J."/>
            <person name="Jeffries C.D."/>
            <person name="Brambilla E."/>
            <person name="Yasawong M."/>
            <person name="Rohde M."/>
            <person name="Pukall R."/>
            <person name="Spring S."/>
            <person name="Goker M."/>
            <person name="Woyke T."/>
            <person name="Bristow J."/>
            <person name="Eisen J.A."/>
            <person name="Markowitz V."/>
            <person name="Hugenholtz P."/>
            <person name="Kyrpides N.C."/>
            <person name="Klenk H.P."/>
        </authorList>
    </citation>
    <scope>NUCLEOTIDE SEQUENCE [LARGE SCALE GENOMIC DNA]</scope>
    <source>
        <strain evidence="9">ATCC 51220 / DSM 2926 / LMG 16218 / CuHBu1</strain>
    </source>
</reference>
<evidence type="ECO:0000256" key="5">
    <source>
        <dbReference type="ARBA" id="ARBA00023163"/>
    </source>
</evidence>
<dbReference type="GO" id="GO:0003677">
    <property type="term" value="F:DNA binding"/>
    <property type="evidence" value="ECO:0007669"/>
    <property type="project" value="UniProtKB-UniRule"/>
</dbReference>
<dbReference type="Proteomes" id="UP000006875">
    <property type="component" value="Chromosome"/>
</dbReference>
<proteinExistence type="inferred from homology"/>
<dbReference type="InterPro" id="IPR036388">
    <property type="entry name" value="WH-like_DNA-bd_sf"/>
</dbReference>
<evidence type="ECO:0000313" key="8">
    <source>
        <dbReference type="EMBL" id="ADO82462.1"/>
    </source>
</evidence>
<keyword evidence="5 6" id="KW-0804">Transcription</keyword>
<feature type="domain" description="CoA-binding" evidence="7">
    <location>
        <begin position="87"/>
        <end position="189"/>
    </location>
</feature>
<dbReference type="InterPro" id="IPR036390">
    <property type="entry name" value="WH_DNA-bd_sf"/>
</dbReference>
<dbReference type="PANTHER" id="PTHR35786">
    <property type="entry name" value="REDOX-SENSING TRANSCRIPTIONAL REPRESSOR REX"/>
    <property type="match status" value="1"/>
</dbReference>
<keyword evidence="1 6" id="KW-0963">Cytoplasm</keyword>
<dbReference type="SUPFAM" id="SSF51735">
    <property type="entry name" value="NAD(P)-binding Rossmann-fold domains"/>
    <property type="match status" value="1"/>
</dbReference>
<evidence type="ECO:0000256" key="2">
    <source>
        <dbReference type="ARBA" id="ARBA00022491"/>
    </source>
</evidence>
<evidence type="ECO:0000259" key="7">
    <source>
        <dbReference type="SMART" id="SM00881"/>
    </source>
</evidence>
<dbReference type="AlphaFoldDB" id="E3H6U3"/>
<dbReference type="GO" id="GO:0051775">
    <property type="term" value="P:response to redox state"/>
    <property type="evidence" value="ECO:0007669"/>
    <property type="project" value="InterPro"/>
</dbReference>
<comment type="caution">
    <text evidence="6">Lacks conserved residue(s) required for the propagation of feature annotation.</text>
</comment>
<dbReference type="InterPro" id="IPR009718">
    <property type="entry name" value="Rex_DNA-bd_C_dom"/>
</dbReference>
<evidence type="ECO:0000256" key="3">
    <source>
        <dbReference type="ARBA" id="ARBA00023015"/>
    </source>
</evidence>
<evidence type="ECO:0000313" key="9">
    <source>
        <dbReference type="Proteomes" id="UP000006875"/>
    </source>
</evidence>
<dbReference type="GO" id="GO:0003700">
    <property type="term" value="F:DNA-binding transcription factor activity"/>
    <property type="evidence" value="ECO:0007669"/>
    <property type="project" value="UniProtKB-UniRule"/>
</dbReference>
<comment type="function">
    <text evidence="6">Modulates transcription in response to changes in cellular NADH/NAD(+) redox state.</text>
</comment>
<dbReference type="Pfam" id="PF02629">
    <property type="entry name" value="CoA_binding"/>
    <property type="match status" value="1"/>
</dbReference>
<dbReference type="NCBIfam" id="NF003996">
    <property type="entry name" value="PRK05472.2-5"/>
    <property type="match status" value="1"/>
</dbReference>
<organism evidence="8 9">
    <name type="scientific">Ilyobacter polytropus (strain ATCC 51220 / DSM 2926 / LMG 16218 / CuHBu1)</name>
    <dbReference type="NCBI Taxonomy" id="572544"/>
    <lineage>
        <taxon>Bacteria</taxon>
        <taxon>Fusobacteriati</taxon>
        <taxon>Fusobacteriota</taxon>
        <taxon>Fusobacteriia</taxon>
        <taxon>Fusobacteriales</taxon>
        <taxon>Fusobacteriaceae</taxon>
        <taxon>Ilyobacter</taxon>
    </lineage>
</organism>
<dbReference type="InterPro" id="IPR003781">
    <property type="entry name" value="CoA-bd"/>
</dbReference>
<evidence type="ECO:0000256" key="1">
    <source>
        <dbReference type="ARBA" id="ARBA00022490"/>
    </source>
</evidence>
<dbReference type="InterPro" id="IPR036291">
    <property type="entry name" value="NAD(P)-bd_dom_sf"/>
</dbReference>
<keyword evidence="6" id="KW-0520">NAD</keyword>
<dbReference type="eggNOG" id="COG2344">
    <property type="taxonomic scope" value="Bacteria"/>
</dbReference>
<dbReference type="EMBL" id="CP002281">
    <property type="protein sequence ID" value="ADO82462.1"/>
    <property type="molecule type" value="Genomic_DNA"/>
</dbReference>
<accession>E3H6U3</accession>
<comment type="similarity">
    <text evidence="6">Belongs to the transcriptional regulatory Rex family.</text>
</comment>
<dbReference type="STRING" id="572544.Ilyop_0675"/>
<keyword evidence="9" id="KW-1185">Reference proteome</keyword>
<comment type="subcellular location">
    <subcellularLocation>
        <location evidence="6">Cytoplasm</location>
    </subcellularLocation>
</comment>
<gene>
    <name evidence="6" type="primary">rex</name>
    <name evidence="8" type="ordered locus">Ilyop_0675</name>
</gene>
<protein>
    <recommendedName>
        <fullName evidence="6">Redox-sensing transcriptional repressor Rex</fullName>
    </recommendedName>
</protein>
<dbReference type="PANTHER" id="PTHR35786:SF1">
    <property type="entry name" value="REDOX-SENSING TRANSCRIPTIONAL REPRESSOR REX 1"/>
    <property type="match status" value="1"/>
</dbReference>
<dbReference type="GO" id="GO:0045892">
    <property type="term" value="P:negative regulation of DNA-templated transcription"/>
    <property type="evidence" value="ECO:0007669"/>
    <property type="project" value="InterPro"/>
</dbReference>
<dbReference type="GO" id="GO:0005737">
    <property type="term" value="C:cytoplasm"/>
    <property type="evidence" value="ECO:0007669"/>
    <property type="project" value="UniProtKB-SubCell"/>
</dbReference>
<dbReference type="InterPro" id="IPR022876">
    <property type="entry name" value="Tscrpt_rep_Rex"/>
</dbReference>